<sequence>MISQPAANTPDGPAADGPLDDCGLGDGTRPGGAPSRGTRDDGGVPGRGAALRRALGRRPNPRALASGISLLVICTLLTAGMLAPVPYVIEQPGPAIDVLGEHEDQQILTISGHETYPTSGALMMTTVSVDGGPGYTVTPAEVVLAWFDPTRTVLPRELVFPAQQTRQETSLQNASAMTTSQEDAVAVALTELGIPVTPNAMVAGVLDDGPAAGVLKAGDVIVSIEGQTRASTEEYQQLIGSLPAGERIDMVVRRDGAEQSVSVPTEEVDGRTRMGIVLARGYDTPVDVTISLADVGGPSAGTMFSLAVYDELTPGELTGGQKIAGTGTMDPDGTVGPIGGIRQKLVGAREEGADYFLAPADNCDQVAGHVPEGLSVVKVSTFDEALHATETIASQKSADGLPTCSS</sequence>
<evidence type="ECO:0000259" key="5">
    <source>
        <dbReference type="PROSITE" id="PS51786"/>
    </source>
</evidence>
<dbReference type="Gene3D" id="2.30.42.10">
    <property type="match status" value="1"/>
</dbReference>
<dbReference type="AlphaFoldDB" id="A0A1X6X935"/>
<feature type="active site" evidence="1">
    <location>
        <position position="299"/>
    </location>
</feature>
<feature type="region of interest" description="Disordered" evidence="2">
    <location>
        <begin position="1"/>
        <end position="48"/>
    </location>
</feature>
<feature type="compositionally biased region" description="Low complexity" evidence="2">
    <location>
        <begin position="10"/>
        <end position="22"/>
    </location>
</feature>
<keyword evidence="1" id="KW-0378">Hydrolase</keyword>
<organism evidence="6 7">
    <name type="scientific">Brachybacterium nesterenkovii</name>
    <dbReference type="NCBI Taxonomy" id="47847"/>
    <lineage>
        <taxon>Bacteria</taxon>
        <taxon>Bacillati</taxon>
        <taxon>Actinomycetota</taxon>
        <taxon>Actinomycetes</taxon>
        <taxon>Micrococcales</taxon>
        <taxon>Dermabacteraceae</taxon>
        <taxon>Brachybacterium</taxon>
    </lineage>
</organism>
<feature type="transmembrane region" description="Helical" evidence="3">
    <location>
        <begin position="63"/>
        <end position="89"/>
    </location>
</feature>
<keyword evidence="7" id="KW-1185">Reference proteome</keyword>
<evidence type="ECO:0000256" key="1">
    <source>
        <dbReference type="PROSITE-ProRule" id="PRU01122"/>
    </source>
</evidence>
<dbReference type="SMART" id="SM00228">
    <property type="entry name" value="PDZ"/>
    <property type="match status" value="1"/>
</dbReference>
<dbReference type="SUPFAM" id="SSF54211">
    <property type="entry name" value="Ribosomal protein S5 domain 2-like"/>
    <property type="match status" value="1"/>
</dbReference>
<keyword evidence="1" id="KW-0720">Serine protease</keyword>
<dbReference type="PROSITE" id="PS50106">
    <property type="entry name" value="PDZ"/>
    <property type="match status" value="1"/>
</dbReference>
<dbReference type="SUPFAM" id="SSF50156">
    <property type="entry name" value="PDZ domain-like"/>
    <property type="match status" value="1"/>
</dbReference>
<dbReference type="Proteomes" id="UP000195981">
    <property type="component" value="Unassembled WGS sequence"/>
</dbReference>
<evidence type="ECO:0000259" key="4">
    <source>
        <dbReference type="PROSITE" id="PS50106"/>
    </source>
</evidence>
<dbReference type="GO" id="GO:0030163">
    <property type="term" value="P:protein catabolic process"/>
    <property type="evidence" value="ECO:0007669"/>
    <property type="project" value="InterPro"/>
</dbReference>
<evidence type="ECO:0000313" key="6">
    <source>
        <dbReference type="EMBL" id="SLM95057.1"/>
    </source>
</evidence>
<protein>
    <recommendedName>
        <fullName evidence="1">endopeptidase La</fullName>
        <ecNumber evidence="1">3.4.21.53</ecNumber>
    </recommendedName>
</protein>
<dbReference type="InterPro" id="IPR027065">
    <property type="entry name" value="Lon_Prtase"/>
</dbReference>
<accession>A0A1X6X935</accession>
<keyword evidence="1 6" id="KW-0645">Protease</keyword>
<proteinExistence type="inferred from homology"/>
<evidence type="ECO:0000256" key="2">
    <source>
        <dbReference type="SAM" id="MobiDB-lite"/>
    </source>
</evidence>
<dbReference type="GO" id="GO:0004176">
    <property type="term" value="F:ATP-dependent peptidase activity"/>
    <property type="evidence" value="ECO:0007669"/>
    <property type="project" value="UniProtKB-UniRule"/>
</dbReference>
<dbReference type="GO" id="GO:0005524">
    <property type="term" value="F:ATP binding"/>
    <property type="evidence" value="ECO:0007669"/>
    <property type="project" value="InterPro"/>
</dbReference>
<keyword evidence="3" id="KW-0812">Transmembrane</keyword>
<feature type="domain" description="PDZ" evidence="4">
    <location>
        <begin position="191"/>
        <end position="239"/>
    </location>
</feature>
<gene>
    <name evidence="6" type="ORF">FM110_12165</name>
</gene>
<dbReference type="EMBL" id="FWFG01000107">
    <property type="protein sequence ID" value="SLM95057.1"/>
    <property type="molecule type" value="Genomic_DNA"/>
</dbReference>
<evidence type="ECO:0000256" key="3">
    <source>
        <dbReference type="SAM" id="Phobius"/>
    </source>
</evidence>
<comment type="catalytic activity">
    <reaction evidence="1">
        <text>Hydrolysis of proteins in presence of ATP.</text>
        <dbReference type="EC" id="3.4.21.53"/>
    </reaction>
</comment>
<dbReference type="GO" id="GO:0006508">
    <property type="term" value="P:proteolysis"/>
    <property type="evidence" value="ECO:0007669"/>
    <property type="project" value="UniProtKB-KW"/>
</dbReference>
<dbReference type="PROSITE" id="PS51786">
    <property type="entry name" value="LON_PROTEOLYTIC"/>
    <property type="match status" value="1"/>
</dbReference>
<dbReference type="InterPro" id="IPR001478">
    <property type="entry name" value="PDZ"/>
</dbReference>
<keyword evidence="3" id="KW-1133">Transmembrane helix</keyword>
<dbReference type="Pfam" id="PF05362">
    <property type="entry name" value="Lon_C"/>
    <property type="match status" value="1"/>
</dbReference>
<dbReference type="InterPro" id="IPR020568">
    <property type="entry name" value="Ribosomal_Su5_D2-typ_SF"/>
</dbReference>
<dbReference type="InterPro" id="IPR008269">
    <property type="entry name" value="Lon_proteolytic"/>
</dbReference>
<keyword evidence="3" id="KW-0472">Membrane</keyword>
<feature type="domain" description="Lon proteolytic" evidence="5">
    <location>
        <begin position="294"/>
        <end position="392"/>
    </location>
</feature>
<reference evidence="6 7" key="1">
    <citation type="submission" date="2017-02" db="EMBL/GenBank/DDBJ databases">
        <authorList>
            <person name="Peterson S.W."/>
        </authorList>
    </citation>
    <scope>NUCLEOTIDE SEQUENCE [LARGE SCALE GENOMIC DNA]</scope>
    <source>
        <strain evidence="6 7">CIP104813</strain>
    </source>
</reference>
<dbReference type="Pfam" id="PF13180">
    <property type="entry name" value="PDZ_2"/>
    <property type="match status" value="1"/>
</dbReference>
<comment type="similarity">
    <text evidence="1">Belongs to the peptidase S16 family.</text>
</comment>
<evidence type="ECO:0000313" key="7">
    <source>
        <dbReference type="Proteomes" id="UP000195981"/>
    </source>
</evidence>
<dbReference type="PANTHER" id="PTHR10046">
    <property type="entry name" value="ATP DEPENDENT LON PROTEASE FAMILY MEMBER"/>
    <property type="match status" value="1"/>
</dbReference>
<dbReference type="EC" id="3.4.21.53" evidence="1"/>
<dbReference type="GO" id="GO:0004252">
    <property type="term" value="F:serine-type endopeptidase activity"/>
    <property type="evidence" value="ECO:0007669"/>
    <property type="project" value="UniProtKB-UniRule"/>
</dbReference>
<dbReference type="Gene3D" id="3.30.230.10">
    <property type="match status" value="1"/>
</dbReference>
<name>A0A1X6X935_9MICO</name>
<dbReference type="RefSeq" id="WP_234992446.1">
    <property type="nucleotide sequence ID" value="NZ_FWFG01000107.1"/>
</dbReference>
<feature type="active site" evidence="1">
    <location>
        <position position="344"/>
    </location>
</feature>
<dbReference type="InterPro" id="IPR014721">
    <property type="entry name" value="Ribsml_uS5_D2-typ_fold_subgr"/>
</dbReference>
<dbReference type="InterPro" id="IPR036034">
    <property type="entry name" value="PDZ_sf"/>
</dbReference>